<dbReference type="InterPro" id="IPR015422">
    <property type="entry name" value="PyrdxlP-dep_Trfase_small"/>
</dbReference>
<dbReference type="EMBL" id="BARW01018293">
    <property type="protein sequence ID" value="GAI97275.1"/>
    <property type="molecule type" value="Genomic_DNA"/>
</dbReference>
<name>X1UBM4_9ZZZZ</name>
<evidence type="ECO:0008006" key="2">
    <source>
        <dbReference type="Google" id="ProtNLM"/>
    </source>
</evidence>
<protein>
    <recommendedName>
        <fullName evidence="2">Aminotransferase class I/classII domain-containing protein</fullName>
    </recommendedName>
</protein>
<proteinExistence type="predicted"/>
<dbReference type="Gene3D" id="3.90.1150.10">
    <property type="entry name" value="Aspartate Aminotransferase, domain 1"/>
    <property type="match status" value="1"/>
</dbReference>
<organism evidence="1">
    <name type="scientific">marine sediment metagenome</name>
    <dbReference type="NCBI Taxonomy" id="412755"/>
    <lineage>
        <taxon>unclassified sequences</taxon>
        <taxon>metagenomes</taxon>
        <taxon>ecological metagenomes</taxon>
    </lineage>
</organism>
<comment type="caution">
    <text evidence="1">The sequence shown here is derived from an EMBL/GenBank/DDBJ whole genome shotgun (WGS) entry which is preliminary data.</text>
</comment>
<evidence type="ECO:0000313" key="1">
    <source>
        <dbReference type="EMBL" id="GAI97275.1"/>
    </source>
</evidence>
<dbReference type="InterPro" id="IPR015424">
    <property type="entry name" value="PyrdxlP-dep_Trfase"/>
</dbReference>
<sequence>KGVVTLAGVHFGTNGEGYMRLALVHKMDTLVKGMDRIEDFINENK</sequence>
<reference evidence="1" key="1">
    <citation type="journal article" date="2014" name="Front. Microbiol.">
        <title>High frequency of phylogenetically diverse reductive dehalogenase-homologous genes in deep subseafloor sedimentary metagenomes.</title>
        <authorList>
            <person name="Kawai M."/>
            <person name="Futagami T."/>
            <person name="Toyoda A."/>
            <person name="Takaki Y."/>
            <person name="Nishi S."/>
            <person name="Hori S."/>
            <person name="Arai W."/>
            <person name="Tsubouchi T."/>
            <person name="Morono Y."/>
            <person name="Uchiyama I."/>
            <person name="Ito T."/>
            <person name="Fujiyama A."/>
            <person name="Inagaki F."/>
            <person name="Takami H."/>
        </authorList>
    </citation>
    <scope>NUCLEOTIDE SEQUENCE</scope>
    <source>
        <strain evidence="1">Expedition CK06-06</strain>
    </source>
</reference>
<dbReference type="AlphaFoldDB" id="X1UBM4"/>
<accession>X1UBM4</accession>
<feature type="non-terminal residue" evidence="1">
    <location>
        <position position="1"/>
    </location>
</feature>
<dbReference type="SUPFAM" id="SSF53383">
    <property type="entry name" value="PLP-dependent transferases"/>
    <property type="match status" value="1"/>
</dbReference>
<gene>
    <name evidence="1" type="ORF">S12H4_31357</name>
</gene>